<dbReference type="Proteomes" id="UP000499080">
    <property type="component" value="Unassembled WGS sequence"/>
</dbReference>
<dbReference type="PANTHER" id="PTHR11748">
    <property type="entry name" value="D-LACTATE DEHYDROGENASE"/>
    <property type="match status" value="1"/>
</dbReference>
<dbReference type="GO" id="GO:0004458">
    <property type="term" value="F:D-lactate dehydrogenase (cytochrome) activity"/>
    <property type="evidence" value="ECO:0007669"/>
    <property type="project" value="TreeGrafter"/>
</dbReference>
<organism evidence="3 4">
    <name type="scientific">Araneus ventricosus</name>
    <name type="common">Orbweaver spider</name>
    <name type="synonym">Epeira ventricosa</name>
    <dbReference type="NCBI Taxonomy" id="182803"/>
    <lineage>
        <taxon>Eukaryota</taxon>
        <taxon>Metazoa</taxon>
        <taxon>Ecdysozoa</taxon>
        <taxon>Arthropoda</taxon>
        <taxon>Chelicerata</taxon>
        <taxon>Arachnida</taxon>
        <taxon>Araneae</taxon>
        <taxon>Araneomorphae</taxon>
        <taxon>Entelegynae</taxon>
        <taxon>Araneoidea</taxon>
        <taxon>Araneidae</taxon>
        <taxon>Araneus</taxon>
    </lineage>
</organism>
<evidence type="ECO:0000259" key="2">
    <source>
        <dbReference type="Pfam" id="PF01565"/>
    </source>
</evidence>
<name>A0A4Y2RGD4_ARAVE</name>
<protein>
    <recommendedName>
        <fullName evidence="2">FAD linked oxidase N-terminal domain-containing protein</fullName>
    </recommendedName>
</protein>
<dbReference type="AlphaFoldDB" id="A0A4Y2RGD4"/>
<dbReference type="InterPro" id="IPR036318">
    <property type="entry name" value="FAD-bd_PCMH-like_sf"/>
</dbReference>
<dbReference type="GO" id="GO:0005739">
    <property type="term" value="C:mitochondrion"/>
    <property type="evidence" value="ECO:0007669"/>
    <property type="project" value="TreeGrafter"/>
</dbReference>
<evidence type="ECO:0000313" key="4">
    <source>
        <dbReference type="Proteomes" id="UP000499080"/>
    </source>
</evidence>
<gene>
    <name evidence="3" type="ORF">AVEN_136307_1</name>
</gene>
<comment type="similarity">
    <text evidence="1">Belongs to the FAD-binding oxidoreductase/transferase type 4 family.</text>
</comment>
<dbReference type="GO" id="GO:1903457">
    <property type="term" value="P:lactate catabolic process"/>
    <property type="evidence" value="ECO:0007669"/>
    <property type="project" value="TreeGrafter"/>
</dbReference>
<dbReference type="GO" id="GO:0050660">
    <property type="term" value="F:flavin adenine dinucleotide binding"/>
    <property type="evidence" value="ECO:0007669"/>
    <property type="project" value="InterPro"/>
</dbReference>
<proteinExistence type="inferred from homology"/>
<dbReference type="OrthoDB" id="5332616at2759"/>
<accession>A0A4Y2RGD4</accession>
<dbReference type="EMBL" id="BGPR01144548">
    <property type="protein sequence ID" value="GBN74309.1"/>
    <property type="molecule type" value="Genomic_DNA"/>
</dbReference>
<dbReference type="Pfam" id="PF01565">
    <property type="entry name" value="FAD_binding_4"/>
    <property type="match status" value="1"/>
</dbReference>
<dbReference type="GO" id="GO:0008720">
    <property type="term" value="F:D-lactate dehydrogenase (NAD+) activity"/>
    <property type="evidence" value="ECO:0007669"/>
    <property type="project" value="TreeGrafter"/>
</dbReference>
<evidence type="ECO:0000256" key="1">
    <source>
        <dbReference type="ARBA" id="ARBA00008000"/>
    </source>
</evidence>
<reference evidence="3 4" key="1">
    <citation type="journal article" date="2019" name="Sci. Rep.">
        <title>Orb-weaving spider Araneus ventricosus genome elucidates the spidroin gene catalogue.</title>
        <authorList>
            <person name="Kono N."/>
            <person name="Nakamura H."/>
            <person name="Ohtoshi R."/>
            <person name="Moran D.A.P."/>
            <person name="Shinohara A."/>
            <person name="Yoshida Y."/>
            <person name="Fujiwara M."/>
            <person name="Mori M."/>
            <person name="Tomita M."/>
            <person name="Arakawa K."/>
        </authorList>
    </citation>
    <scope>NUCLEOTIDE SEQUENCE [LARGE SCALE GENOMIC DNA]</scope>
</reference>
<dbReference type="SUPFAM" id="SSF56176">
    <property type="entry name" value="FAD-binding/transporter-associated domain-like"/>
    <property type="match status" value="1"/>
</dbReference>
<comment type="caution">
    <text evidence="3">The sequence shown here is derived from an EMBL/GenBank/DDBJ whole genome shotgun (WGS) entry which is preliminary data.</text>
</comment>
<dbReference type="Gene3D" id="3.30.465.10">
    <property type="match status" value="1"/>
</dbReference>
<dbReference type="PANTHER" id="PTHR11748:SF111">
    <property type="entry name" value="D-LACTATE DEHYDROGENASE, MITOCHONDRIAL-RELATED"/>
    <property type="match status" value="1"/>
</dbReference>
<keyword evidence="4" id="KW-1185">Reference proteome</keyword>
<sequence length="84" mass="9112">MASTSASGTNAVRYGTMKENILNLEVVLADGSVLHTAGPNRRTRSGKYQEPSRDYYVTSLPVGKGIKASSQTKSQLEFGQQCSW</sequence>
<dbReference type="InterPro" id="IPR006094">
    <property type="entry name" value="Oxid_FAD_bind_N"/>
</dbReference>
<evidence type="ECO:0000313" key="3">
    <source>
        <dbReference type="EMBL" id="GBN74309.1"/>
    </source>
</evidence>
<feature type="domain" description="FAD linked oxidase N-terminal" evidence="2">
    <location>
        <begin position="2"/>
        <end position="36"/>
    </location>
</feature>
<dbReference type="InterPro" id="IPR016169">
    <property type="entry name" value="FAD-bd_PCMH_sub2"/>
</dbReference>